<dbReference type="GO" id="GO:0047480">
    <property type="term" value="F:UDP-N-acetylmuramoyl-tripeptide-D-alanyl-D-alanine ligase activity"/>
    <property type="evidence" value="ECO:0007669"/>
    <property type="project" value="UniProtKB-UniRule"/>
</dbReference>
<gene>
    <name evidence="10 15" type="primary">murF</name>
    <name evidence="15" type="ORF">ACHINZ_3200</name>
</gene>
<evidence type="ECO:0000259" key="14">
    <source>
        <dbReference type="Pfam" id="PF08245"/>
    </source>
</evidence>
<evidence type="ECO:0000256" key="11">
    <source>
        <dbReference type="RuleBase" id="RU004136"/>
    </source>
</evidence>
<dbReference type="InterPro" id="IPR005863">
    <property type="entry name" value="UDP-N-AcMur_synth"/>
</dbReference>
<evidence type="ECO:0000256" key="10">
    <source>
        <dbReference type="HAMAP-Rule" id="MF_02019"/>
    </source>
</evidence>
<dbReference type="InterPro" id="IPR004101">
    <property type="entry name" value="Mur_ligase_C"/>
</dbReference>
<feature type="domain" description="Mur ligase C-terminal" evidence="13">
    <location>
        <begin position="331"/>
        <end position="408"/>
    </location>
</feature>
<dbReference type="HAMAP" id="MF_02019">
    <property type="entry name" value="MurF"/>
    <property type="match status" value="1"/>
</dbReference>
<evidence type="ECO:0000256" key="2">
    <source>
        <dbReference type="ARBA" id="ARBA00022598"/>
    </source>
</evidence>
<dbReference type="InterPro" id="IPR036615">
    <property type="entry name" value="Mur_ligase_C_dom_sf"/>
</dbReference>
<dbReference type="InterPro" id="IPR013221">
    <property type="entry name" value="Mur_ligase_cen"/>
</dbReference>
<evidence type="ECO:0000256" key="6">
    <source>
        <dbReference type="ARBA" id="ARBA00022960"/>
    </source>
</evidence>
<keyword evidence="8 10" id="KW-0131">Cell cycle</keyword>
<dbReference type="GO" id="GO:0008360">
    <property type="term" value="P:regulation of cell shape"/>
    <property type="evidence" value="ECO:0007669"/>
    <property type="project" value="UniProtKB-KW"/>
</dbReference>
<reference evidence="15" key="2">
    <citation type="submission" date="2023-10" db="EMBL/GenBank/DDBJ databases">
        <authorList>
            <person name="Koga R."/>
            <person name="Fukatsu T."/>
        </authorList>
    </citation>
    <scope>NUCLEOTIDE SEQUENCE</scope>
    <source>
        <strain evidence="15">Kw-01</strain>
    </source>
</reference>
<evidence type="ECO:0000259" key="13">
    <source>
        <dbReference type="Pfam" id="PF02875"/>
    </source>
</evidence>
<comment type="similarity">
    <text evidence="10">Belongs to the MurCDEF family. MurF subfamily.</text>
</comment>
<evidence type="ECO:0000256" key="1">
    <source>
        <dbReference type="ARBA" id="ARBA00022490"/>
    </source>
</evidence>
<dbReference type="Gene3D" id="3.90.190.20">
    <property type="entry name" value="Mur ligase, C-terminal domain"/>
    <property type="match status" value="1"/>
</dbReference>
<evidence type="ECO:0000256" key="5">
    <source>
        <dbReference type="ARBA" id="ARBA00022840"/>
    </source>
</evidence>
<organism evidence="15">
    <name type="scientific">Candidatus Aschnera chinzeii</name>
    <dbReference type="NCBI Taxonomy" id="1485666"/>
    <lineage>
        <taxon>Bacteria</taxon>
        <taxon>Pseudomonadati</taxon>
        <taxon>Pseudomonadota</taxon>
        <taxon>Gammaproteobacteria</taxon>
        <taxon>Enterobacterales</taxon>
        <taxon>Enterobacteriaceae</taxon>
        <taxon>Candidatus Aschnera</taxon>
    </lineage>
</organism>
<dbReference type="GO" id="GO:0005524">
    <property type="term" value="F:ATP binding"/>
    <property type="evidence" value="ECO:0007669"/>
    <property type="project" value="UniProtKB-UniRule"/>
</dbReference>
<dbReference type="NCBIfam" id="TIGR01143">
    <property type="entry name" value="murF"/>
    <property type="match status" value="1"/>
</dbReference>
<keyword evidence="9 10" id="KW-0961">Cell wall biogenesis/degradation</keyword>
<keyword evidence="4 10" id="KW-0547">Nucleotide-binding</keyword>
<dbReference type="GO" id="GO:0005737">
    <property type="term" value="C:cytoplasm"/>
    <property type="evidence" value="ECO:0007669"/>
    <property type="project" value="UniProtKB-SubCell"/>
</dbReference>
<dbReference type="GO" id="GO:0051301">
    <property type="term" value="P:cell division"/>
    <property type="evidence" value="ECO:0007669"/>
    <property type="project" value="UniProtKB-KW"/>
</dbReference>
<evidence type="ECO:0000256" key="9">
    <source>
        <dbReference type="ARBA" id="ARBA00023316"/>
    </source>
</evidence>
<feature type="domain" description="Mur ligase central" evidence="14">
    <location>
        <begin position="111"/>
        <end position="300"/>
    </location>
</feature>
<keyword evidence="6 10" id="KW-0133">Cell shape</keyword>
<dbReference type="InterPro" id="IPR051046">
    <property type="entry name" value="MurCDEF_CellWall_CoF430Synth"/>
</dbReference>
<comment type="function">
    <text evidence="10 11">Involved in cell wall formation. Catalyzes the final step in the synthesis of UDP-N-acetylmuramoyl-pentapeptide, the precursor of murein.</text>
</comment>
<dbReference type="SUPFAM" id="SSF63418">
    <property type="entry name" value="MurE/MurF N-terminal domain"/>
    <property type="match status" value="1"/>
</dbReference>
<comment type="catalytic activity">
    <reaction evidence="10 11">
        <text>D-alanyl-D-alanine + UDP-N-acetyl-alpha-D-muramoyl-L-alanyl-gamma-D-glutamyl-meso-2,6-diaminopimelate + ATP = UDP-N-acetyl-alpha-D-muramoyl-L-alanyl-gamma-D-glutamyl-meso-2,6-diaminopimeloyl-D-alanyl-D-alanine + ADP + phosphate + H(+)</text>
        <dbReference type="Rhea" id="RHEA:28374"/>
        <dbReference type="ChEBI" id="CHEBI:15378"/>
        <dbReference type="ChEBI" id="CHEBI:30616"/>
        <dbReference type="ChEBI" id="CHEBI:43474"/>
        <dbReference type="ChEBI" id="CHEBI:57822"/>
        <dbReference type="ChEBI" id="CHEBI:61386"/>
        <dbReference type="ChEBI" id="CHEBI:83905"/>
        <dbReference type="ChEBI" id="CHEBI:456216"/>
        <dbReference type="EC" id="6.3.2.10"/>
    </reaction>
</comment>
<accession>A0AAT9G4J6</accession>
<protein>
    <recommendedName>
        <fullName evidence="10 11">UDP-N-acetylmuramoyl-tripeptide--D-alanyl-D-alanine ligase</fullName>
        <ecNumber evidence="10 11">6.3.2.10</ecNumber>
    </recommendedName>
    <alternativeName>
        <fullName evidence="10">D-alanyl-D-alanine-adding enzyme</fullName>
    </alternativeName>
</protein>
<dbReference type="GO" id="GO:0009252">
    <property type="term" value="P:peptidoglycan biosynthetic process"/>
    <property type="evidence" value="ECO:0007669"/>
    <property type="project" value="UniProtKB-UniRule"/>
</dbReference>
<keyword evidence="5 10" id="KW-0067">ATP-binding</keyword>
<evidence type="ECO:0000259" key="12">
    <source>
        <dbReference type="Pfam" id="PF01225"/>
    </source>
</evidence>
<dbReference type="Pfam" id="PF01225">
    <property type="entry name" value="Mur_ligase"/>
    <property type="match status" value="1"/>
</dbReference>
<dbReference type="GO" id="GO:0071555">
    <property type="term" value="P:cell wall organization"/>
    <property type="evidence" value="ECO:0007669"/>
    <property type="project" value="UniProtKB-KW"/>
</dbReference>
<proteinExistence type="inferred from homology"/>
<sequence>MIPLSLKQLSIITYGMLYHIKELDANNLWLTNISINSKEKNISGLFIALKGNKFDGHDFIKEAILSGAIALLVNYPLSIAYPQVVVHDTQLAIGQIAFWIKSQSNAKVIGITGSSGKTSTKEMVASILTEKNMTLFTKGNYNNYLGVSLTLFRLTLNHKYIVLEIGANRMNEIKYISQMIKPDSVLINNIHISHLDGFSSLYGIAQAKAEIFYGLQKYGTAIINLNSHQLSIWNTFFSHKQNIWFFSTKKQKKSHFYAKNIFSAFKQIKFILHTPIGEIPIILPLIGNHNIDNAIAASALSISAGATLKDIKNGLINLKPIPGRLFPITIMTGKTIIDDTYNANMGSMIEAINVLNRMPGYRIFVVSDMHELGNNTIYYHSQIGKIIKKMNFNMVLSIGVNSVFISKYSLFNKHFFSKKKLITELINLIKINKIISVLIKGSHSNNMKDIVLTIKDYFLC</sequence>
<dbReference type="InterPro" id="IPR036565">
    <property type="entry name" value="Mur-like_cat_sf"/>
</dbReference>
<dbReference type="SUPFAM" id="SSF53244">
    <property type="entry name" value="MurD-like peptide ligases, peptide-binding domain"/>
    <property type="match status" value="1"/>
</dbReference>
<name>A0AAT9G4J6_9ENTR</name>
<evidence type="ECO:0000256" key="8">
    <source>
        <dbReference type="ARBA" id="ARBA00023306"/>
    </source>
</evidence>
<feature type="domain" description="Mur ligase N-terminal catalytic" evidence="12">
    <location>
        <begin position="31"/>
        <end position="80"/>
    </location>
</feature>
<comment type="pathway">
    <text evidence="10 11">Cell wall biogenesis; peptidoglycan biosynthesis.</text>
</comment>
<evidence type="ECO:0000256" key="3">
    <source>
        <dbReference type="ARBA" id="ARBA00022618"/>
    </source>
</evidence>
<dbReference type="InterPro" id="IPR000713">
    <property type="entry name" value="Mur_ligase_N"/>
</dbReference>
<keyword evidence="2 10" id="KW-0436">Ligase</keyword>
<dbReference type="Pfam" id="PF08245">
    <property type="entry name" value="Mur_ligase_M"/>
    <property type="match status" value="1"/>
</dbReference>
<dbReference type="PANTHER" id="PTHR43024:SF1">
    <property type="entry name" value="UDP-N-ACETYLMURAMOYL-TRIPEPTIDE--D-ALANYL-D-ALANINE LIGASE"/>
    <property type="match status" value="1"/>
</dbReference>
<keyword evidence="1 10" id="KW-0963">Cytoplasm</keyword>
<keyword evidence="3 10" id="KW-0132">Cell division</keyword>
<evidence type="ECO:0000256" key="7">
    <source>
        <dbReference type="ARBA" id="ARBA00022984"/>
    </source>
</evidence>
<dbReference type="PANTHER" id="PTHR43024">
    <property type="entry name" value="UDP-N-ACETYLMURAMOYL-TRIPEPTIDE--D-ALANYL-D-ALANINE LIGASE"/>
    <property type="match status" value="1"/>
</dbReference>
<dbReference type="EMBL" id="AP028961">
    <property type="protein sequence ID" value="BET44648.1"/>
    <property type="molecule type" value="Genomic_DNA"/>
</dbReference>
<dbReference type="EC" id="6.3.2.10" evidence="10 11"/>
<dbReference type="Gene3D" id="3.40.1390.10">
    <property type="entry name" value="MurE/MurF, N-terminal domain"/>
    <property type="match status" value="1"/>
</dbReference>
<dbReference type="Pfam" id="PF02875">
    <property type="entry name" value="Mur_ligase_C"/>
    <property type="match status" value="1"/>
</dbReference>
<dbReference type="SUPFAM" id="SSF53623">
    <property type="entry name" value="MurD-like peptide ligases, catalytic domain"/>
    <property type="match status" value="1"/>
</dbReference>
<keyword evidence="7 10" id="KW-0573">Peptidoglycan synthesis</keyword>
<dbReference type="AlphaFoldDB" id="A0AAT9G4J6"/>
<comment type="subcellular location">
    <subcellularLocation>
        <location evidence="10 11">Cytoplasm</location>
    </subcellularLocation>
</comment>
<evidence type="ECO:0000256" key="4">
    <source>
        <dbReference type="ARBA" id="ARBA00022741"/>
    </source>
</evidence>
<dbReference type="Gene3D" id="3.40.1190.10">
    <property type="entry name" value="Mur-like, catalytic domain"/>
    <property type="match status" value="1"/>
</dbReference>
<dbReference type="InterPro" id="IPR035911">
    <property type="entry name" value="MurE/MurF_N"/>
</dbReference>
<evidence type="ECO:0000313" key="15">
    <source>
        <dbReference type="EMBL" id="BET44648.1"/>
    </source>
</evidence>
<feature type="binding site" evidence="10">
    <location>
        <begin position="113"/>
        <end position="119"/>
    </location>
    <ligand>
        <name>ATP</name>
        <dbReference type="ChEBI" id="CHEBI:30616"/>
    </ligand>
</feature>
<reference evidence="15" key="1">
    <citation type="journal article" date="2023" name="Front. Microbiol.">
        <title>Genome analysis of Candidatus Aschnera chinzeii, the bacterial endosymbiont of the blood-sucking bat fly Penicillidia jenynsii (Insecta: Diptera: Nycteribiidae).</title>
        <authorList>
            <person name="Koga R."/>
            <person name="Moriyama M."/>
            <person name="Nozaki T."/>
            <person name="Fukatsu T."/>
        </authorList>
    </citation>
    <scope>NUCLEOTIDE SEQUENCE</scope>
    <source>
        <strain evidence="15">Kw-01</strain>
    </source>
</reference>